<gene>
    <name evidence="1" type="ORF">HPB47_025866</name>
</gene>
<comment type="caution">
    <text evidence="1">The sequence shown here is derived from an EMBL/GenBank/DDBJ whole genome shotgun (WGS) entry which is preliminary data.</text>
</comment>
<evidence type="ECO:0000313" key="1">
    <source>
        <dbReference type="EMBL" id="KAG0427049.1"/>
    </source>
</evidence>
<dbReference type="Proteomes" id="UP000805193">
    <property type="component" value="Unassembled WGS sequence"/>
</dbReference>
<proteinExistence type="predicted"/>
<sequence length="241" mass="26499">MGLEQSSHAGAAHKLGKVHKKGSSPRPSISSDSDVPYISSTVNNPIGESPKLSSKSPAHLLRNSPRPSPKPRPHSYAGTSGHDIVVVKEGSLDIQTVDTDEDLLKLQAVPQFLPILRGSLHSPIICDADVGDKLDYRAVNRLASRYQDHLQQCAEVVSTEQNALASRIREMDYAVSTLSNMLTERQKKFAKYVEQLSRVHELSGMLQTSQTLLTKTIEQLDTLNKLLPPDEQLEPFIMVTG</sequence>
<protein>
    <submittedName>
        <fullName evidence="1">Uncharacterized protein</fullName>
    </submittedName>
</protein>
<organism evidence="1 2">
    <name type="scientific">Ixodes persulcatus</name>
    <name type="common">Taiga tick</name>
    <dbReference type="NCBI Taxonomy" id="34615"/>
    <lineage>
        <taxon>Eukaryota</taxon>
        <taxon>Metazoa</taxon>
        <taxon>Ecdysozoa</taxon>
        <taxon>Arthropoda</taxon>
        <taxon>Chelicerata</taxon>
        <taxon>Arachnida</taxon>
        <taxon>Acari</taxon>
        <taxon>Parasitiformes</taxon>
        <taxon>Ixodida</taxon>
        <taxon>Ixodoidea</taxon>
        <taxon>Ixodidae</taxon>
        <taxon>Ixodinae</taxon>
        <taxon>Ixodes</taxon>
    </lineage>
</organism>
<dbReference type="EMBL" id="JABSTQ010009658">
    <property type="protein sequence ID" value="KAG0427049.1"/>
    <property type="molecule type" value="Genomic_DNA"/>
</dbReference>
<accession>A0AC60Q095</accession>
<evidence type="ECO:0000313" key="2">
    <source>
        <dbReference type="Proteomes" id="UP000805193"/>
    </source>
</evidence>
<name>A0AC60Q095_IXOPE</name>
<keyword evidence="2" id="KW-1185">Reference proteome</keyword>
<reference evidence="1 2" key="1">
    <citation type="journal article" date="2020" name="Cell">
        <title>Large-Scale Comparative Analyses of Tick Genomes Elucidate Their Genetic Diversity and Vector Capacities.</title>
        <authorList>
            <consortium name="Tick Genome and Microbiome Consortium (TIGMIC)"/>
            <person name="Jia N."/>
            <person name="Wang J."/>
            <person name="Shi W."/>
            <person name="Du L."/>
            <person name="Sun Y."/>
            <person name="Zhan W."/>
            <person name="Jiang J.F."/>
            <person name="Wang Q."/>
            <person name="Zhang B."/>
            <person name="Ji P."/>
            <person name="Bell-Sakyi L."/>
            <person name="Cui X.M."/>
            <person name="Yuan T.T."/>
            <person name="Jiang B.G."/>
            <person name="Yang W.F."/>
            <person name="Lam T.T."/>
            <person name="Chang Q.C."/>
            <person name="Ding S.J."/>
            <person name="Wang X.J."/>
            <person name="Zhu J.G."/>
            <person name="Ruan X.D."/>
            <person name="Zhao L."/>
            <person name="Wei J.T."/>
            <person name="Ye R.Z."/>
            <person name="Que T.C."/>
            <person name="Du C.H."/>
            <person name="Zhou Y.H."/>
            <person name="Cheng J.X."/>
            <person name="Dai P.F."/>
            <person name="Guo W.B."/>
            <person name="Han X.H."/>
            <person name="Huang E.J."/>
            <person name="Li L.F."/>
            <person name="Wei W."/>
            <person name="Gao Y.C."/>
            <person name="Liu J.Z."/>
            <person name="Shao H.Z."/>
            <person name="Wang X."/>
            <person name="Wang C.C."/>
            <person name="Yang T.C."/>
            <person name="Huo Q.B."/>
            <person name="Li W."/>
            <person name="Chen H.Y."/>
            <person name="Chen S.E."/>
            <person name="Zhou L.G."/>
            <person name="Ni X.B."/>
            <person name="Tian J.H."/>
            <person name="Sheng Y."/>
            <person name="Liu T."/>
            <person name="Pan Y.S."/>
            <person name="Xia L.Y."/>
            <person name="Li J."/>
            <person name="Zhao F."/>
            <person name="Cao W.C."/>
        </authorList>
    </citation>
    <scope>NUCLEOTIDE SEQUENCE [LARGE SCALE GENOMIC DNA]</scope>
    <source>
        <strain evidence="1">Iper-2018</strain>
    </source>
</reference>